<evidence type="ECO:0000313" key="8">
    <source>
        <dbReference type="EMBL" id="SUZ77453.1"/>
    </source>
</evidence>
<gene>
    <name evidence="8" type="ORF">METZ01_LOCUS30307</name>
</gene>
<accession>A0A381QIJ1</accession>
<dbReference type="PANTHER" id="PTHR10422">
    <property type="entry name" value="CYTOCHROME C OXIDASE SUBUNIT 1"/>
    <property type="match status" value="1"/>
</dbReference>
<dbReference type="PRINTS" id="PR01165">
    <property type="entry name" value="CYCOXIDASEI"/>
</dbReference>
<dbReference type="GO" id="GO:0004129">
    <property type="term" value="F:cytochrome-c oxidase activity"/>
    <property type="evidence" value="ECO:0007669"/>
    <property type="project" value="InterPro"/>
</dbReference>
<dbReference type="Pfam" id="PF00115">
    <property type="entry name" value="COX1"/>
    <property type="match status" value="1"/>
</dbReference>
<feature type="transmembrane region" description="Helical" evidence="6">
    <location>
        <begin position="310"/>
        <end position="331"/>
    </location>
</feature>
<feature type="transmembrane region" description="Helical" evidence="6">
    <location>
        <begin position="230"/>
        <end position="255"/>
    </location>
</feature>
<feature type="transmembrane region" description="Helical" evidence="6">
    <location>
        <begin position="189"/>
        <end position="209"/>
    </location>
</feature>
<dbReference type="InterPro" id="IPR023616">
    <property type="entry name" value="Cyt_c_oxase-like_su1_dom"/>
</dbReference>
<feature type="domain" description="Cytochrome oxidase subunit I profile" evidence="7">
    <location>
        <begin position="24"/>
        <end position="560"/>
    </location>
</feature>
<dbReference type="GO" id="GO:0016020">
    <property type="term" value="C:membrane"/>
    <property type="evidence" value="ECO:0007669"/>
    <property type="project" value="UniProtKB-SubCell"/>
</dbReference>
<evidence type="ECO:0000259" key="7">
    <source>
        <dbReference type="PROSITE" id="PS50855"/>
    </source>
</evidence>
<keyword evidence="4 6" id="KW-0472">Membrane</keyword>
<feature type="transmembrane region" description="Helical" evidence="6">
    <location>
        <begin position="382"/>
        <end position="402"/>
    </location>
</feature>
<organism evidence="8">
    <name type="scientific">marine metagenome</name>
    <dbReference type="NCBI Taxonomy" id="408172"/>
    <lineage>
        <taxon>unclassified sequences</taxon>
        <taxon>metagenomes</taxon>
        <taxon>ecological metagenomes</taxon>
    </lineage>
</organism>
<dbReference type="EMBL" id="UINC01001316">
    <property type="protein sequence ID" value="SUZ77453.1"/>
    <property type="molecule type" value="Genomic_DNA"/>
</dbReference>
<dbReference type="SUPFAM" id="SSF81442">
    <property type="entry name" value="Cytochrome c oxidase subunit I-like"/>
    <property type="match status" value="1"/>
</dbReference>
<evidence type="ECO:0000256" key="3">
    <source>
        <dbReference type="ARBA" id="ARBA00022989"/>
    </source>
</evidence>
<feature type="transmembrane region" description="Helical" evidence="6">
    <location>
        <begin position="41"/>
        <end position="61"/>
    </location>
</feature>
<evidence type="ECO:0000256" key="5">
    <source>
        <dbReference type="SAM" id="MobiDB-lite"/>
    </source>
</evidence>
<proteinExistence type="predicted"/>
<reference evidence="8" key="1">
    <citation type="submission" date="2018-05" db="EMBL/GenBank/DDBJ databases">
        <authorList>
            <person name="Lanie J.A."/>
            <person name="Ng W.-L."/>
            <person name="Kazmierczak K.M."/>
            <person name="Andrzejewski T.M."/>
            <person name="Davidsen T.M."/>
            <person name="Wayne K.J."/>
            <person name="Tettelin H."/>
            <person name="Glass J.I."/>
            <person name="Rusch D."/>
            <person name="Podicherti R."/>
            <person name="Tsui H.-C.T."/>
            <person name="Winkler M.E."/>
        </authorList>
    </citation>
    <scope>NUCLEOTIDE SEQUENCE</scope>
</reference>
<dbReference type="GO" id="GO:0022904">
    <property type="term" value="P:respiratory electron transport chain"/>
    <property type="evidence" value="ECO:0007669"/>
    <property type="project" value="TreeGrafter"/>
</dbReference>
<feature type="transmembrane region" description="Helical" evidence="6">
    <location>
        <begin position="414"/>
        <end position="440"/>
    </location>
</feature>
<evidence type="ECO:0000256" key="4">
    <source>
        <dbReference type="ARBA" id="ARBA00023136"/>
    </source>
</evidence>
<feature type="transmembrane region" description="Helical" evidence="6">
    <location>
        <begin position="105"/>
        <end position="126"/>
    </location>
</feature>
<dbReference type="GO" id="GO:0015990">
    <property type="term" value="P:electron transport coupled proton transport"/>
    <property type="evidence" value="ECO:0007669"/>
    <property type="project" value="TreeGrafter"/>
</dbReference>
<evidence type="ECO:0000256" key="2">
    <source>
        <dbReference type="ARBA" id="ARBA00022692"/>
    </source>
</evidence>
<dbReference type="Gene3D" id="1.20.210.10">
    <property type="entry name" value="Cytochrome c oxidase-like, subunit I domain"/>
    <property type="match status" value="1"/>
</dbReference>
<feature type="transmembrane region" description="Helical" evidence="6">
    <location>
        <begin position="138"/>
        <end position="159"/>
    </location>
</feature>
<comment type="subcellular location">
    <subcellularLocation>
        <location evidence="1">Membrane</location>
        <topology evidence="1">Multi-pass membrane protein</topology>
    </subcellularLocation>
</comment>
<sequence length="603" mass="67366">MSTIEQEMVHATEGGHHDHHELPFIRKYIFSTDHKMIAKQFMFVSLFFLVIGGLLATMMRWQLGWPSEPMPGGMMLPDAMMAPTPNGAIMLPEFYNSLVTMHGTIMIFFAIMPLLVGLFGNLLIPLQIGAEDMAFPRLNMISFWLAVPAGILMLSSFAVEGGAAGAGWTSYAPLSASGEWTGVYLGQQLWLVSLTILGFSSLVGAVNYITTVINMRAPGMTWFRMPLATWALFVTAILILLAIPVLAGALIMLLFDQTIGTGFFRPEVGGEPLLWQHLFWFFGHPEVYILILPAMGIASEVLSNRARKPIFGYHSMVLAIIGIGFLGWIVWGHHMFMSGMNPLLGTSFMISTMAIAVPSAIKTFNWLATVWKGDLHLDSPMLYALAFVSMFIIGGLSGIFMASTPVDIYIHDTYFIVAHIHYVLFGGSLFAIFAGITFWFPKMFGRMMNETLNKVHFGLTIVLYNLVFWPMHNLGLQGMMRRIYDFTQYEYLAPLQPMNQFISISVFLLVAAQSVYAFNFFWSIFRGEKASNNPWDSNTLEWTVPSPPPHGNFPEMPVVYRGPYEYSSPESETDFYPQTTPPPSKPPVQALIPEPVTPTPEGF</sequence>
<feature type="region of interest" description="Disordered" evidence="5">
    <location>
        <begin position="565"/>
        <end position="603"/>
    </location>
</feature>
<dbReference type="PROSITE" id="PS00077">
    <property type="entry name" value="COX1_CUB"/>
    <property type="match status" value="1"/>
</dbReference>
<dbReference type="GO" id="GO:0009060">
    <property type="term" value="P:aerobic respiration"/>
    <property type="evidence" value="ECO:0007669"/>
    <property type="project" value="InterPro"/>
</dbReference>
<dbReference type="InterPro" id="IPR036927">
    <property type="entry name" value="Cyt_c_oxase-like_su1_sf"/>
</dbReference>
<feature type="transmembrane region" description="Helical" evidence="6">
    <location>
        <begin position="275"/>
        <end position="298"/>
    </location>
</feature>
<dbReference type="InterPro" id="IPR023615">
    <property type="entry name" value="Cyt_c_Oxase_su1_BS"/>
</dbReference>
<dbReference type="PROSITE" id="PS50855">
    <property type="entry name" value="COX1"/>
    <property type="match status" value="1"/>
</dbReference>
<protein>
    <recommendedName>
        <fullName evidence="7">Cytochrome oxidase subunit I profile domain-containing protein</fullName>
    </recommendedName>
</protein>
<feature type="transmembrane region" description="Helical" evidence="6">
    <location>
        <begin position="452"/>
        <end position="471"/>
    </location>
</feature>
<feature type="transmembrane region" description="Helical" evidence="6">
    <location>
        <begin position="343"/>
        <end position="361"/>
    </location>
</feature>
<dbReference type="PANTHER" id="PTHR10422:SF18">
    <property type="entry name" value="CYTOCHROME C OXIDASE SUBUNIT 1"/>
    <property type="match status" value="1"/>
</dbReference>
<dbReference type="AlphaFoldDB" id="A0A381QIJ1"/>
<evidence type="ECO:0000256" key="6">
    <source>
        <dbReference type="SAM" id="Phobius"/>
    </source>
</evidence>
<keyword evidence="3 6" id="KW-1133">Transmembrane helix</keyword>
<keyword evidence="2 6" id="KW-0812">Transmembrane</keyword>
<name>A0A381QIJ1_9ZZZZ</name>
<feature type="transmembrane region" description="Helical" evidence="6">
    <location>
        <begin position="501"/>
        <end position="522"/>
    </location>
</feature>
<dbReference type="GO" id="GO:0020037">
    <property type="term" value="F:heme binding"/>
    <property type="evidence" value="ECO:0007669"/>
    <property type="project" value="InterPro"/>
</dbReference>
<evidence type="ECO:0000256" key="1">
    <source>
        <dbReference type="ARBA" id="ARBA00004141"/>
    </source>
</evidence>
<dbReference type="InterPro" id="IPR000883">
    <property type="entry name" value="Cyt_C_Oxase_1"/>
</dbReference>